<dbReference type="InterPro" id="IPR050884">
    <property type="entry name" value="CNP_phosphodiesterase-III"/>
</dbReference>
<dbReference type="PANTHER" id="PTHR42988">
    <property type="entry name" value="PHOSPHOHYDROLASE"/>
    <property type="match status" value="1"/>
</dbReference>
<dbReference type="Gene3D" id="3.30.750.180">
    <property type="entry name" value="GpdQ, beta-strand dimerisation domain"/>
    <property type="match status" value="1"/>
</dbReference>
<dbReference type="SUPFAM" id="SSF56300">
    <property type="entry name" value="Metallo-dependent phosphatases"/>
    <property type="match status" value="1"/>
</dbReference>
<proteinExistence type="inferred from homology"/>
<keyword evidence="7" id="KW-1185">Reference proteome</keyword>
<dbReference type="GO" id="GO:0016787">
    <property type="term" value="F:hydrolase activity"/>
    <property type="evidence" value="ECO:0007669"/>
    <property type="project" value="UniProtKB-KW"/>
</dbReference>
<sequence length="269" mass="28578">MRIAQITDSHITAPGVLWKDRVDMAAALARAVERLNEIGPDLVVHTGDIVDGGGEAQYGLAAEILSDLRAPLRLLPGNHDIRDRMRAVFKGLPEGDFLNFAENAEGLRLLGLDTIEEGRTAGIMDAPRAAWLAEQLGRGGPALLFAHHPPCAMGLPFMDIFEFAGADLFAEAVSAAPPLRVATGHVHCAAERHFAGTLVAACPAVGVQIPPTRPEGAPPGFALEPPMIRLHDWSAELGLTVKTVPVDAFSGPFPFETDPNADFSATPHD</sequence>
<protein>
    <submittedName>
        <fullName evidence="6">3',5'-cyclic AMP phosphodiesterase CpdA</fullName>
    </submittedName>
</protein>
<accession>A0A1H3D079</accession>
<comment type="similarity">
    <text evidence="4">Belongs to the cyclic nucleotide phosphodiesterase class-III family.</text>
</comment>
<evidence type="ECO:0000256" key="3">
    <source>
        <dbReference type="ARBA" id="ARBA00023004"/>
    </source>
</evidence>
<keyword evidence="2" id="KW-0378">Hydrolase</keyword>
<evidence type="ECO:0000256" key="4">
    <source>
        <dbReference type="ARBA" id="ARBA00025742"/>
    </source>
</evidence>
<dbReference type="AlphaFoldDB" id="A0A1H3D079"/>
<name>A0A1H3D079_9RHOB</name>
<dbReference type="Gene3D" id="3.60.21.40">
    <property type="entry name" value="GpdQ, catalytic alpha/beta sandwich domain"/>
    <property type="match status" value="1"/>
</dbReference>
<evidence type="ECO:0000259" key="5">
    <source>
        <dbReference type="Pfam" id="PF00149"/>
    </source>
</evidence>
<organism evidence="6 7">
    <name type="scientific">Albimonas donghaensis</name>
    <dbReference type="NCBI Taxonomy" id="356660"/>
    <lineage>
        <taxon>Bacteria</taxon>
        <taxon>Pseudomonadati</taxon>
        <taxon>Pseudomonadota</taxon>
        <taxon>Alphaproteobacteria</taxon>
        <taxon>Rhodobacterales</taxon>
        <taxon>Paracoccaceae</taxon>
        <taxon>Albimonas</taxon>
    </lineage>
</organism>
<dbReference type="STRING" id="356660.SAMN05444336_10738"/>
<dbReference type="RefSeq" id="WP_176954785.1">
    <property type="nucleotide sequence ID" value="NZ_FNMZ01000007.1"/>
</dbReference>
<gene>
    <name evidence="6" type="ORF">SAMN05444336_10738</name>
</gene>
<keyword evidence="3" id="KW-0408">Iron</keyword>
<dbReference type="InterPro" id="IPR042283">
    <property type="entry name" value="GpdQ_catalytic"/>
</dbReference>
<dbReference type="GO" id="GO:0046872">
    <property type="term" value="F:metal ion binding"/>
    <property type="evidence" value="ECO:0007669"/>
    <property type="project" value="UniProtKB-KW"/>
</dbReference>
<evidence type="ECO:0000256" key="2">
    <source>
        <dbReference type="ARBA" id="ARBA00022801"/>
    </source>
</evidence>
<dbReference type="Pfam" id="PF00149">
    <property type="entry name" value="Metallophos"/>
    <property type="match status" value="1"/>
</dbReference>
<dbReference type="EMBL" id="FNMZ01000007">
    <property type="protein sequence ID" value="SDX59184.1"/>
    <property type="molecule type" value="Genomic_DNA"/>
</dbReference>
<dbReference type="InterPro" id="IPR042281">
    <property type="entry name" value="GpdQ_beta-strand"/>
</dbReference>
<dbReference type="InterPro" id="IPR029052">
    <property type="entry name" value="Metallo-depent_PP-like"/>
</dbReference>
<feature type="domain" description="Calcineurin-like phosphoesterase" evidence="5">
    <location>
        <begin position="1"/>
        <end position="187"/>
    </location>
</feature>
<dbReference type="Proteomes" id="UP000199118">
    <property type="component" value="Unassembled WGS sequence"/>
</dbReference>
<dbReference type="InterPro" id="IPR004843">
    <property type="entry name" value="Calcineurin-like_PHP"/>
</dbReference>
<evidence type="ECO:0000313" key="7">
    <source>
        <dbReference type="Proteomes" id="UP000199118"/>
    </source>
</evidence>
<keyword evidence="1" id="KW-0479">Metal-binding</keyword>
<dbReference type="PANTHER" id="PTHR42988:SF2">
    <property type="entry name" value="CYCLIC NUCLEOTIDE PHOSPHODIESTERASE CBUA0032-RELATED"/>
    <property type="match status" value="1"/>
</dbReference>
<reference evidence="6 7" key="1">
    <citation type="submission" date="2016-10" db="EMBL/GenBank/DDBJ databases">
        <authorList>
            <person name="de Groot N.N."/>
        </authorList>
    </citation>
    <scope>NUCLEOTIDE SEQUENCE [LARGE SCALE GENOMIC DNA]</scope>
    <source>
        <strain evidence="6 7">DSM 17890</strain>
    </source>
</reference>
<evidence type="ECO:0000256" key="1">
    <source>
        <dbReference type="ARBA" id="ARBA00022723"/>
    </source>
</evidence>
<evidence type="ECO:0000313" key="6">
    <source>
        <dbReference type="EMBL" id="SDX59184.1"/>
    </source>
</evidence>